<accession>A0ABR3DD15</accession>
<evidence type="ECO:0000313" key="2">
    <source>
        <dbReference type="Proteomes" id="UP001451303"/>
    </source>
</evidence>
<reference evidence="1 2" key="1">
    <citation type="submission" date="2023-09" db="EMBL/GenBank/DDBJ databases">
        <title>Multi-omics analysis of a traditional fermented food reveals byproduct-associated fungal strains for waste-to-food upcycling.</title>
        <authorList>
            <consortium name="Lawrence Berkeley National Laboratory"/>
            <person name="Rekdal V.M."/>
            <person name="Villalobos-Escobedo J.M."/>
            <person name="Rodriguez-Valeron N."/>
            <person name="Garcia M.O."/>
            <person name="Vasquez D.P."/>
            <person name="Damayanti I."/>
            <person name="Sorensen P.M."/>
            <person name="Baidoo E.E."/>
            <person name="De Carvalho A.C."/>
            <person name="Riley R."/>
            <person name="Lipzen A."/>
            <person name="He G."/>
            <person name="Yan M."/>
            <person name="Haridas S."/>
            <person name="Daum C."/>
            <person name="Yoshinaga Y."/>
            <person name="Ng V."/>
            <person name="Grigoriev I.V."/>
            <person name="Munk R."/>
            <person name="Nuraida L."/>
            <person name="Wijaya C.H."/>
            <person name="Morales P.-C."/>
            <person name="Keasling J.D."/>
        </authorList>
    </citation>
    <scope>NUCLEOTIDE SEQUENCE [LARGE SCALE GENOMIC DNA]</scope>
    <source>
        <strain evidence="1 2">FGSC 2613</strain>
    </source>
</reference>
<keyword evidence="2" id="KW-1185">Reference proteome</keyword>
<sequence length="93" mass="10643">MIRPARIRRACSRSVNGRHEVVLVGRYGHGFFAKQYLRRPTSFGYGRYIHITGMPGFIFSTSLSLSSQCGRLRLSWALALPFSQRFGALVFRF</sequence>
<comment type="caution">
    <text evidence="1">The sequence shown here is derived from an EMBL/GenBank/DDBJ whole genome shotgun (WGS) entry which is preliminary data.</text>
</comment>
<dbReference type="EMBL" id="JAVLET010000005">
    <property type="protein sequence ID" value="KAL0469671.1"/>
    <property type="molecule type" value="Genomic_DNA"/>
</dbReference>
<protein>
    <submittedName>
        <fullName evidence="1">Uncharacterized protein</fullName>
    </submittedName>
</protein>
<dbReference type="Proteomes" id="UP001451303">
    <property type="component" value="Unassembled WGS sequence"/>
</dbReference>
<evidence type="ECO:0000313" key="1">
    <source>
        <dbReference type="EMBL" id="KAL0469671.1"/>
    </source>
</evidence>
<proteinExistence type="predicted"/>
<gene>
    <name evidence="1" type="ORF">QR685DRAFT_572637</name>
</gene>
<name>A0ABR3DD15_NEUIN</name>
<organism evidence="1 2">
    <name type="scientific">Neurospora intermedia</name>
    <dbReference type="NCBI Taxonomy" id="5142"/>
    <lineage>
        <taxon>Eukaryota</taxon>
        <taxon>Fungi</taxon>
        <taxon>Dikarya</taxon>
        <taxon>Ascomycota</taxon>
        <taxon>Pezizomycotina</taxon>
        <taxon>Sordariomycetes</taxon>
        <taxon>Sordariomycetidae</taxon>
        <taxon>Sordariales</taxon>
        <taxon>Sordariaceae</taxon>
        <taxon>Neurospora</taxon>
    </lineage>
</organism>